<comment type="caution">
    <text evidence="2">The sequence shown here is derived from an EMBL/GenBank/DDBJ whole genome shotgun (WGS) entry which is preliminary data.</text>
</comment>
<dbReference type="Proteomes" id="UP000801492">
    <property type="component" value="Unassembled WGS sequence"/>
</dbReference>
<evidence type="ECO:0000256" key="1">
    <source>
        <dbReference type="SAM" id="SignalP"/>
    </source>
</evidence>
<name>A0A8K0CNP9_IGNLU</name>
<feature type="signal peptide" evidence="1">
    <location>
        <begin position="1"/>
        <end position="23"/>
    </location>
</feature>
<feature type="chain" id="PRO_5035477753" evidence="1">
    <location>
        <begin position="24"/>
        <end position="85"/>
    </location>
</feature>
<evidence type="ECO:0000313" key="3">
    <source>
        <dbReference type="Proteomes" id="UP000801492"/>
    </source>
</evidence>
<keyword evidence="3" id="KW-1185">Reference proteome</keyword>
<sequence length="85" mass="9449">MKTPWIISFAVAAMVCLIHFISAEEAKANSTEKGSLDSLSEGIKAAIETANNTLVKLGEEIKTAIEQAFKNFEYLFQKKEEKKPQ</sequence>
<accession>A0A8K0CNP9</accession>
<proteinExistence type="predicted"/>
<organism evidence="2 3">
    <name type="scientific">Ignelater luminosus</name>
    <name type="common">Cucubano</name>
    <name type="synonym">Pyrophorus luminosus</name>
    <dbReference type="NCBI Taxonomy" id="2038154"/>
    <lineage>
        <taxon>Eukaryota</taxon>
        <taxon>Metazoa</taxon>
        <taxon>Ecdysozoa</taxon>
        <taxon>Arthropoda</taxon>
        <taxon>Hexapoda</taxon>
        <taxon>Insecta</taxon>
        <taxon>Pterygota</taxon>
        <taxon>Neoptera</taxon>
        <taxon>Endopterygota</taxon>
        <taxon>Coleoptera</taxon>
        <taxon>Polyphaga</taxon>
        <taxon>Elateriformia</taxon>
        <taxon>Elateroidea</taxon>
        <taxon>Elateridae</taxon>
        <taxon>Agrypninae</taxon>
        <taxon>Pyrophorini</taxon>
        <taxon>Ignelater</taxon>
    </lineage>
</organism>
<protein>
    <submittedName>
        <fullName evidence="2">Uncharacterized protein</fullName>
    </submittedName>
</protein>
<gene>
    <name evidence="2" type="ORF">ILUMI_18379</name>
</gene>
<evidence type="ECO:0000313" key="2">
    <source>
        <dbReference type="EMBL" id="KAF2887793.1"/>
    </source>
</evidence>
<dbReference type="EMBL" id="VTPC01081755">
    <property type="protein sequence ID" value="KAF2887793.1"/>
    <property type="molecule type" value="Genomic_DNA"/>
</dbReference>
<keyword evidence="1" id="KW-0732">Signal</keyword>
<reference evidence="2" key="1">
    <citation type="submission" date="2019-08" db="EMBL/GenBank/DDBJ databases">
        <title>The genome of the North American firefly Photinus pyralis.</title>
        <authorList>
            <consortium name="Photinus pyralis genome working group"/>
            <person name="Fallon T.R."/>
            <person name="Sander Lower S.E."/>
            <person name="Weng J.-K."/>
        </authorList>
    </citation>
    <scope>NUCLEOTIDE SEQUENCE</scope>
    <source>
        <strain evidence="2">TRF0915ILg1</strain>
        <tissue evidence="2">Whole body</tissue>
    </source>
</reference>
<dbReference type="AlphaFoldDB" id="A0A8K0CNP9"/>